<dbReference type="InterPro" id="IPR043165">
    <property type="entry name" value="TruD_insert_sf"/>
</dbReference>
<dbReference type="InterPro" id="IPR036571">
    <property type="entry name" value="MECDP_synthase_sf"/>
</dbReference>
<comment type="pathway">
    <text evidence="3">Isoprenoid biosynthesis; isopentenyl diphosphate biosynthesis via DXP pathway; isopentenyl diphosphate from 1-deoxy-D-xylulose 5-phosphate: step 4/6.</text>
</comment>
<dbReference type="NCBIfam" id="TIGR00151">
    <property type="entry name" value="ispF"/>
    <property type="match status" value="1"/>
</dbReference>
<evidence type="ECO:0000259" key="12">
    <source>
        <dbReference type="PROSITE" id="PS50984"/>
    </source>
</evidence>
<dbReference type="PROSITE" id="PS50984">
    <property type="entry name" value="TRUD"/>
    <property type="match status" value="1"/>
</dbReference>
<evidence type="ECO:0000256" key="3">
    <source>
        <dbReference type="ARBA" id="ARBA00004709"/>
    </source>
</evidence>
<dbReference type="GO" id="GO:0046872">
    <property type="term" value="F:metal ion binding"/>
    <property type="evidence" value="ECO:0007669"/>
    <property type="project" value="UniProtKB-KW"/>
</dbReference>
<dbReference type="AlphaFoldDB" id="A0AA39CP61"/>
<gene>
    <name evidence="13" type="ORF">H2204_014270</name>
</gene>
<proteinExistence type="inferred from homology"/>
<dbReference type="SUPFAM" id="SSF55120">
    <property type="entry name" value="Pseudouridine synthase"/>
    <property type="match status" value="1"/>
</dbReference>
<dbReference type="CDD" id="cd02575">
    <property type="entry name" value="PseudoU_synth_EcTruD"/>
    <property type="match status" value="1"/>
</dbReference>
<dbReference type="HAMAP" id="MF_00107">
    <property type="entry name" value="IspF"/>
    <property type="match status" value="1"/>
</dbReference>
<evidence type="ECO:0000256" key="6">
    <source>
        <dbReference type="ARBA" id="ARBA00022694"/>
    </source>
</evidence>
<dbReference type="CDD" id="cd00554">
    <property type="entry name" value="MECDP_synthase"/>
    <property type="match status" value="1"/>
</dbReference>
<dbReference type="PROSITE" id="PS01268">
    <property type="entry name" value="UPF0024"/>
    <property type="match status" value="1"/>
</dbReference>
<dbReference type="NCBIfam" id="NF002153">
    <property type="entry name" value="PRK00984.1-2"/>
    <property type="match status" value="1"/>
</dbReference>
<dbReference type="PROSITE" id="PS01350">
    <property type="entry name" value="ISPF"/>
    <property type="match status" value="1"/>
</dbReference>
<dbReference type="HAMAP" id="MF_01082">
    <property type="entry name" value="TruD"/>
    <property type="match status" value="1"/>
</dbReference>
<comment type="similarity">
    <text evidence="4">Belongs to the pseudouridine synthase TruD family.</text>
</comment>
<dbReference type="Pfam" id="PF01142">
    <property type="entry name" value="TruD"/>
    <property type="match status" value="2"/>
</dbReference>
<dbReference type="InterPro" id="IPR020119">
    <property type="entry name" value="PsdUridine_synth_TruD_CS"/>
</dbReference>
<dbReference type="InterPro" id="IPR003526">
    <property type="entry name" value="MECDP_synthase"/>
</dbReference>
<evidence type="ECO:0000256" key="1">
    <source>
        <dbReference type="ARBA" id="ARBA00000200"/>
    </source>
</evidence>
<sequence length="491" mass="53818">MSTSPFPPVRIGQGYDVHAFGEGDHIMLGGVAVPHSCGVLAHSDGDVILHALCDAMLGAIALGDIGQHFPPSDDRWKGADSSEFVRHCDSLLRERGWRVGNTDITVICERPKVGPHALAMRERIGELLQLPLDAVSVKATTSEKLGFTGRGEGIAAQAVVLLARIRTTPEDFQVDELPAFEATGEGEHLLLHIRKRGANTVHVAKVLAKWAGLPEMAVSYAGMKDRNAVTTQRFSVHLPKRVAPDLAELASDEIEVIDSTWHNRKLQRGALAGNRFRLVLRDVRGDAAAIDERLQQIAMRGLPNWFGEQRFGRDGGNVPAALAMFGGRRMRKDQRSLLLSAARSALFNRVLAARVEHGSWDQPLQGEVWMLDGSRSVFGPEPYSEVLAERLARFDIHPSAPLWGEGELRSSDAARELELAALDDDESKALRVGLEEARLKQERRALRLRPALLQHQWLADDVLELSFALPPGCYATAVLHELGPVEDASQA</sequence>
<reference evidence="13" key="1">
    <citation type="submission" date="2022-10" db="EMBL/GenBank/DDBJ databases">
        <title>Culturing micro-colonial fungi from biological soil crusts in the Mojave desert and describing Neophaeococcomyces mojavensis, and introducing the new genera and species Taxawa tesnikishii.</title>
        <authorList>
            <person name="Kurbessoian T."/>
            <person name="Stajich J.E."/>
        </authorList>
    </citation>
    <scope>NUCLEOTIDE SEQUENCE</scope>
    <source>
        <strain evidence="13">TK_35</strain>
    </source>
</reference>
<evidence type="ECO:0000256" key="10">
    <source>
        <dbReference type="ARBA" id="ARBA00023239"/>
    </source>
</evidence>
<comment type="similarity">
    <text evidence="11">Belongs to the IspF family.</text>
</comment>
<dbReference type="GO" id="GO:0005829">
    <property type="term" value="C:cytosol"/>
    <property type="evidence" value="ECO:0007669"/>
    <property type="project" value="TreeGrafter"/>
</dbReference>
<dbReference type="PANTHER" id="PTHR47811">
    <property type="entry name" value="TRNA PSEUDOURIDINE SYNTHASE D"/>
    <property type="match status" value="1"/>
</dbReference>
<comment type="caution">
    <text evidence="13">The sequence shown here is derived from an EMBL/GenBank/DDBJ whole genome shotgun (WGS) entry which is preliminary data.</text>
</comment>
<comment type="catalytic activity">
    <reaction evidence="1 11">
        <text>4-CDP-2-C-methyl-D-erythritol 2-phosphate = 2-C-methyl-D-erythritol 2,4-cyclic diphosphate + CMP</text>
        <dbReference type="Rhea" id="RHEA:23864"/>
        <dbReference type="ChEBI" id="CHEBI:57919"/>
        <dbReference type="ChEBI" id="CHEBI:58483"/>
        <dbReference type="ChEBI" id="CHEBI:60377"/>
        <dbReference type="EC" id="4.6.1.12"/>
    </reaction>
</comment>
<evidence type="ECO:0000256" key="7">
    <source>
        <dbReference type="ARBA" id="ARBA00022723"/>
    </source>
</evidence>
<dbReference type="Gene3D" id="3.30.2340.10">
    <property type="entry name" value="TruD, insertion domain"/>
    <property type="match status" value="1"/>
</dbReference>
<evidence type="ECO:0000313" key="13">
    <source>
        <dbReference type="EMBL" id="KAJ9614931.1"/>
    </source>
</evidence>
<keyword evidence="10 11" id="KW-0456">Lyase</keyword>
<dbReference type="InterPro" id="IPR001656">
    <property type="entry name" value="PsdUridine_synth_TruD"/>
</dbReference>
<dbReference type="EC" id="4.6.1.12" evidence="5 11"/>
<protein>
    <recommendedName>
        <fullName evidence="5 11">2-C-methyl-D-erythritol 2,4-cyclodiphosphate synthase</fullName>
        <ecNumber evidence="5 11">4.6.1.12</ecNumber>
    </recommendedName>
</protein>
<dbReference type="GO" id="GO:0008033">
    <property type="term" value="P:tRNA processing"/>
    <property type="evidence" value="ECO:0007669"/>
    <property type="project" value="UniProtKB-KW"/>
</dbReference>
<evidence type="ECO:0000256" key="8">
    <source>
        <dbReference type="ARBA" id="ARBA00023229"/>
    </source>
</evidence>
<dbReference type="Pfam" id="PF02542">
    <property type="entry name" value="YgbB"/>
    <property type="match status" value="1"/>
</dbReference>
<comment type="cofactor">
    <cofactor evidence="2">
        <name>a divalent metal cation</name>
        <dbReference type="ChEBI" id="CHEBI:60240"/>
    </cofactor>
</comment>
<accession>A0AA39CP61</accession>
<dbReference type="GO" id="GO:0003723">
    <property type="term" value="F:RNA binding"/>
    <property type="evidence" value="ECO:0007669"/>
    <property type="project" value="InterPro"/>
</dbReference>
<dbReference type="FunFam" id="3.30.1330.50:FF:000001">
    <property type="entry name" value="2-C-methyl-D-erythritol 2,4-cyclodiphosphate synthase"/>
    <property type="match status" value="1"/>
</dbReference>
<dbReference type="EMBL" id="JAPDRN010000179">
    <property type="protein sequence ID" value="KAJ9614931.1"/>
    <property type="molecule type" value="Genomic_DNA"/>
</dbReference>
<dbReference type="GO" id="GO:0001522">
    <property type="term" value="P:pseudouridine synthesis"/>
    <property type="evidence" value="ECO:0007669"/>
    <property type="project" value="InterPro"/>
</dbReference>
<keyword evidence="6" id="KW-0819">tRNA processing</keyword>
<evidence type="ECO:0000256" key="11">
    <source>
        <dbReference type="RuleBase" id="RU004395"/>
    </source>
</evidence>
<evidence type="ECO:0000256" key="4">
    <source>
        <dbReference type="ARBA" id="ARBA00007953"/>
    </source>
</evidence>
<dbReference type="InterPro" id="IPR042214">
    <property type="entry name" value="TruD_catalytic"/>
</dbReference>
<organism evidence="13">
    <name type="scientific">Knufia peltigerae</name>
    <dbReference type="NCBI Taxonomy" id="1002370"/>
    <lineage>
        <taxon>Eukaryota</taxon>
        <taxon>Fungi</taxon>
        <taxon>Dikarya</taxon>
        <taxon>Ascomycota</taxon>
        <taxon>Pezizomycotina</taxon>
        <taxon>Eurotiomycetes</taxon>
        <taxon>Chaetothyriomycetidae</taxon>
        <taxon>Chaetothyriales</taxon>
        <taxon>Trichomeriaceae</taxon>
        <taxon>Knufia</taxon>
    </lineage>
</organism>
<dbReference type="InterPro" id="IPR050170">
    <property type="entry name" value="TruD_pseudoU_synthase"/>
</dbReference>
<dbReference type="PANTHER" id="PTHR47811:SF1">
    <property type="entry name" value="TRNA PSEUDOURIDINE SYNTHASE D"/>
    <property type="match status" value="1"/>
</dbReference>
<dbReference type="SUPFAM" id="SSF69765">
    <property type="entry name" value="IpsF-like"/>
    <property type="match status" value="1"/>
</dbReference>
<evidence type="ECO:0000256" key="5">
    <source>
        <dbReference type="ARBA" id="ARBA00012579"/>
    </source>
</evidence>
<dbReference type="InterPro" id="IPR020103">
    <property type="entry name" value="PsdUridine_synth_cat_dom_sf"/>
</dbReference>
<name>A0AA39CP61_9EURO</name>
<evidence type="ECO:0000256" key="2">
    <source>
        <dbReference type="ARBA" id="ARBA00001968"/>
    </source>
</evidence>
<keyword evidence="8 11" id="KW-0414">Isoprene biosynthesis</keyword>
<dbReference type="InterPro" id="IPR020555">
    <property type="entry name" value="MECDP_synthase_CS"/>
</dbReference>
<keyword evidence="7" id="KW-0479">Metal-binding</keyword>
<dbReference type="Gene3D" id="3.30.2350.20">
    <property type="entry name" value="TruD, catalytic domain"/>
    <property type="match status" value="1"/>
</dbReference>
<evidence type="ECO:0000256" key="9">
    <source>
        <dbReference type="ARBA" id="ARBA00023235"/>
    </source>
</evidence>
<dbReference type="GO" id="GO:0009982">
    <property type="term" value="F:pseudouridine synthase activity"/>
    <property type="evidence" value="ECO:0007669"/>
    <property type="project" value="InterPro"/>
</dbReference>
<dbReference type="GO" id="GO:0016114">
    <property type="term" value="P:terpenoid biosynthetic process"/>
    <property type="evidence" value="ECO:0007669"/>
    <property type="project" value="InterPro"/>
</dbReference>
<dbReference type="Gene3D" id="3.30.1330.50">
    <property type="entry name" value="2-C-methyl-D-erythritol 2,4-cyclodiphosphate synthase"/>
    <property type="match status" value="1"/>
</dbReference>
<dbReference type="GO" id="GO:0008685">
    <property type="term" value="F:2-C-methyl-D-erythritol 2,4-cyclodiphosphate synthase activity"/>
    <property type="evidence" value="ECO:0007669"/>
    <property type="project" value="UniProtKB-EC"/>
</dbReference>
<feature type="domain" description="TRUD" evidence="12">
    <location>
        <begin position="301"/>
        <end position="448"/>
    </location>
</feature>
<dbReference type="InterPro" id="IPR011760">
    <property type="entry name" value="PsdUridine_synth_TruD_insert"/>
</dbReference>
<keyword evidence="9" id="KW-0413">Isomerase</keyword>